<sequence length="32" mass="3892">MLLGFRFDFLTISILGPRSFLLFRYLNELFNH</sequence>
<proteinExistence type="predicted"/>
<organism evidence="1">
    <name type="scientific">Myoviridae sp. ct5ra14</name>
    <dbReference type="NCBI Taxonomy" id="2827659"/>
    <lineage>
        <taxon>Viruses</taxon>
        <taxon>Duplodnaviria</taxon>
        <taxon>Heunggongvirae</taxon>
        <taxon>Uroviricota</taxon>
        <taxon>Caudoviricetes</taxon>
    </lineage>
</organism>
<accession>A0A8S5T1T2</accession>
<dbReference type="EMBL" id="BK032730">
    <property type="protein sequence ID" value="DAF57217.1"/>
    <property type="molecule type" value="Genomic_DNA"/>
</dbReference>
<reference evidence="1" key="1">
    <citation type="journal article" date="2021" name="Proc. Natl. Acad. Sci. U.S.A.">
        <title>A Catalog of Tens of Thousands of Viruses from Human Metagenomes Reveals Hidden Associations with Chronic Diseases.</title>
        <authorList>
            <person name="Tisza M.J."/>
            <person name="Buck C.B."/>
        </authorList>
    </citation>
    <scope>NUCLEOTIDE SEQUENCE</scope>
    <source>
        <strain evidence="1">Ct5ra14</strain>
    </source>
</reference>
<protein>
    <submittedName>
        <fullName evidence="1">Uncharacterized protein</fullName>
    </submittedName>
</protein>
<name>A0A8S5T1T2_9CAUD</name>
<evidence type="ECO:0000313" key="1">
    <source>
        <dbReference type="EMBL" id="DAF57217.1"/>
    </source>
</evidence>